<evidence type="ECO:0000256" key="1">
    <source>
        <dbReference type="SAM" id="MobiDB-lite"/>
    </source>
</evidence>
<keyword evidence="3" id="KW-1185">Reference proteome</keyword>
<feature type="region of interest" description="Disordered" evidence="1">
    <location>
        <begin position="1"/>
        <end position="41"/>
    </location>
</feature>
<evidence type="ECO:0000313" key="3">
    <source>
        <dbReference type="Proteomes" id="UP001341281"/>
    </source>
</evidence>
<dbReference type="Proteomes" id="UP001341281">
    <property type="component" value="Chromosome 03"/>
</dbReference>
<sequence>MRHACSSFRSGSEGQPAGTMSSTRAAGRAESEQPDSTAPAGRVSLVVGGVSAPIRLQRGHTHCPTGNGGRVIVFDDEHTAATSHLSCTALVSASQAWCPLPSWQGLHLQLVQHVEEHEKKVVTSIK</sequence>
<gene>
    <name evidence="2" type="ORF">U9M48_016213</name>
</gene>
<accession>A0AAQ3WMU6</accession>
<dbReference type="AlphaFoldDB" id="A0AAQ3WMU6"/>
<proteinExistence type="predicted"/>
<dbReference type="EMBL" id="CP144747">
    <property type="protein sequence ID" value="WVZ67075.1"/>
    <property type="molecule type" value="Genomic_DNA"/>
</dbReference>
<name>A0AAQ3WMU6_PASNO</name>
<protein>
    <submittedName>
        <fullName evidence="2">Uncharacterized protein</fullName>
    </submittedName>
</protein>
<reference evidence="2 3" key="1">
    <citation type="submission" date="2024-02" db="EMBL/GenBank/DDBJ databases">
        <title>High-quality chromosome-scale genome assembly of Pensacola bahiagrass (Paspalum notatum Flugge var. saurae).</title>
        <authorList>
            <person name="Vega J.M."/>
            <person name="Podio M."/>
            <person name="Orjuela J."/>
            <person name="Siena L.A."/>
            <person name="Pessino S.C."/>
            <person name="Combes M.C."/>
            <person name="Mariac C."/>
            <person name="Albertini E."/>
            <person name="Pupilli F."/>
            <person name="Ortiz J.P.A."/>
            <person name="Leblanc O."/>
        </authorList>
    </citation>
    <scope>NUCLEOTIDE SEQUENCE [LARGE SCALE GENOMIC DNA]</scope>
    <source>
        <strain evidence="2">R1</strain>
        <tissue evidence="2">Leaf</tissue>
    </source>
</reference>
<organism evidence="2 3">
    <name type="scientific">Paspalum notatum var. saurae</name>
    <dbReference type="NCBI Taxonomy" id="547442"/>
    <lineage>
        <taxon>Eukaryota</taxon>
        <taxon>Viridiplantae</taxon>
        <taxon>Streptophyta</taxon>
        <taxon>Embryophyta</taxon>
        <taxon>Tracheophyta</taxon>
        <taxon>Spermatophyta</taxon>
        <taxon>Magnoliopsida</taxon>
        <taxon>Liliopsida</taxon>
        <taxon>Poales</taxon>
        <taxon>Poaceae</taxon>
        <taxon>PACMAD clade</taxon>
        <taxon>Panicoideae</taxon>
        <taxon>Andropogonodae</taxon>
        <taxon>Paspaleae</taxon>
        <taxon>Paspalinae</taxon>
        <taxon>Paspalum</taxon>
    </lineage>
</organism>
<feature type="compositionally biased region" description="Polar residues" evidence="1">
    <location>
        <begin position="7"/>
        <end position="24"/>
    </location>
</feature>
<evidence type="ECO:0000313" key="2">
    <source>
        <dbReference type="EMBL" id="WVZ67075.1"/>
    </source>
</evidence>